<dbReference type="InterPro" id="IPR018639">
    <property type="entry name" value="DUF2062"/>
</dbReference>
<keyword evidence="1" id="KW-0472">Membrane</keyword>
<keyword evidence="1" id="KW-1133">Transmembrane helix</keyword>
<name>A0ABS3KUI0_9PROT</name>
<evidence type="ECO:0000313" key="4">
    <source>
        <dbReference type="Proteomes" id="UP001518989"/>
    </source>
</evidence>
<reference evidence="3 4" key="1">
    <citation type="submission" date="2020-09" db="EMBL/GenBank/DDBJ databases">
        <title>Roseomonas.</title>
        <authorList>
            <person name="Zhu W."/>
        </authorList>
    </citation>
    <scope>NUCLEOTIDE SEQUENCE [LARGE SCALE GENOMIC DNA]</scope>
    <source>
        <strain evidence="3 4">573</strain>
    </source>
</reference>
<dbReference type="PANTHER" id="PTHR40547">
    <property type="entry name" value="SLL0298 PROTEIN"/>
    <property type="match status" value="1"/>
</dbReference>
<sequence>MRLRALTDRARTAWARLLASPGGPGTVARGIAAGAAAAMLPVFGMHLILAAALAWVSRGSLAGAAAACLAFGNPLTHALLIPAEYAVGRALLPHDFDFLPAGAPHWMQRALPAAEETLVGGLLFGLVAAAVAYLVASRALAAARPRN</sequence>
<evidence type="ECO:0000313" key="3">
    <source>
        <dbReference type="EMBL" id="MBO1079986.1"/>
    </source>
</evidence>
<accession>A0ABS3KUI0</accession>
<dbReference type="PANTHER" id="PTHR40547:SF1">
    <property type="entry name" value="SLL0298 PROTEIN"/>
    <property type="match status" value="1"/>
</dbReference>
<comment type="caution">
    <text evidence="3">The sequence shown here is derived from an EMBL/GenBank/DDBJ whole genome shotgun (WGS) entry which is preliminary data.</text>
</comment>
<dbReference type="RefSeq" id="WP_207417799.1">
    <property type="nucleotide sequence ID" value="NZ_CP061177.1"/>
</dbReference>
<dbReference type="Pfam" id="PF09835">
    <property type="entry name" value="DUF2062"/>
    <property type="match status" value="1"/>
</dbReference>
<feature type="transmembrane region" description="Helical" evidence="1">
    <location>
        <begin position="117"/>
        <end position="136"/>
    </location>
</feature>
<evidence type="ECO:0000256" key="1">
    <source>
        <dbReference type="SAM" id="Phobius"/>
    </source>
</evidence>
<keyword evidence="1" id="KW-0812">Transmembrane</keyword>
<feature type="domain" description="DUF2062" evidence="2">
    <location>
        <begin position="11"/>
        <end position="144"/>
    </location>
</feature>
<protein>
    <submittedName>
        <fullName evidence="3">DUF2062 domain-containing protein</fullName>
    </submittedName>
</protein>
<keyword evidence="4" id="KW-1185">Reference proteome</keyword>
<organism evidence="3 4">
    <name type="scientific">Roseomonas haemaphysalidis</name>
    <dbReference type="NCBI Taxonomy" id="2768162"/>
    <lineage>
        <taxon>Bacteria</taxon>
        <taxon>Pseudomonadati</taxon>
        <taxon>Pseudomonadota</taxon>
        <taxon>Alphaproteobacteria</taxon>
        <taxon>Acetobacterales</taxon>
        <taxon>Roseomonadaceae</taxon>
        <taxon>Roseomonas</taxon>
    </lineage>
</organism>
<dbReference type="EMBL" id="JACTNG010000006">
    <property type="protein sequence ID" value="MBO1079986.1"/>
    <property type="molecule type" value="Genomic_DNA"/>
</dbReference>
<gene>
    <name evidence="3" type="ORF">IAI61_13175</name>
</gene>
<dbReference type="Proteomes" id="UP001518989">
    <property type="component" value="Unassembled WGS sequence"/>
</dbReference>
<feature type="transmembrane region" description="Helical" evidence="1">
    <location>
        <begin position="31"/>
        <end position="54"/>
    </location>
</feature>
<proteinExistence type="predicted"/>
<evidence type="ECO:0000259" key="2">
    <source>
        <dbReference type="Pfam" id="PF09835"/>
    </source>
</evidence>